<dbReference type="InterPro" id="IPR014284">
    <property type="entry name" value="RNA_pol_sigma-70_dom"/>
</dbReference>
<dbReference type="Proteomes" id="UP000324974">
    <property type="component" value="Chromosome"/>
</dbReference>
<evidence type="ECO:0000256" key="3">
    <source>
        <dbReference type="ARBA" id="ARBA00023082"/>
    </source>
</evidence>
<dbReference type="NCBIfam" id="TIGR02937">
    <property type="entry name" value="sigma70-ECF"/>
    <property type="match status" value="1"/>
</dbReference>
<dbReference type="InterPro" id="IPR036388">
    <property type="entry name" value="WH-like_DNA-bd_sf"/>
</dbReference>
<evidence type="ECO:0000313" key="8">
    <source>
        <dbReference type="EMBL" id="QEL17096.1"/>
    </source>
</evidence>
<dbReference type="InterPro" id="IPR007627">
    <property type="entry name" value="RNA_pol_sigma70_r2"/>
</dbReference>
<comment type="similarity">
    <text evidence="1">Belongs to the sigma-70 factor family. ECF subfamily.</text>
</comment>
<dbReference type="PANTHER" id="PTHR43133:SF51">
    <property type="entry name" value="RNA POLYMERASE SIGMA FACTOR"/>
    <property type="match status" value="1"/>
</dbReference>
<dbReference type="RefSeq" id="WP_149111749.1">
    <property type="nucleotide sequence ID" value="NZ_CP042425.1"/>
</dbReference>
<accession>A0A5C1AGI7</accession>
<evidence type="ECO:0000256" key="2">
    <source>
        <dbReference type="ARBA" id="ARBA00023015"/>
    </source>
</evidence>
<dbReference type="KEGG" id="lrs:PX52LOC_04073"/>
<dbReference type="InterPro" id="IPR039425">
    <property type="entry name" value="RNA_pol_sigma-70-like"/>
</dbReference>
<dbReference type="Pfam" id="PF04542">
    <property type="entry name" value="Sigma70_r2"/>
    <property type="match status" value="1"/>
</dbReference>
<keyword evidence="3" id="KW-0731">Sigma factor</keyword>
<dbReference type="GO" id="GO:0003677">
    <property type="term" value="F:DNA binding"/>
    <property type="evidence" value="ECO:0007669"/>
    <property type="project" value="InterPro"/>
</dbReference>
<keyword evidence="9" id="KW-1185">Reference proteome</keyword>
<evidence type="ECO:0000313" key="9">
    <source>
        <dbReference type="Proteomes" id="UP000324974"/>
    </source>
</evidence>
<reference evidence="9" key="1">
    <citation type="submission" date="2019-08" db="EMBL/GenBank/DDBJ databases">
        <title>Limnoglobus roseus gen. nov., sp. nov., a novel freshwater planctomycete with a giant genome from the family Gemmataceae.</title>
        <authorList>
            <person name="Kulichevskaya I.S."/>
            <person name="Naumoff D.G."/>
            <person name="Miroshnikov K."/>
            <person name="Ivanova A."/>
            <person name="Philippov D.A."/>
            <person name="Hakobyan A."/>
            <person name="Rijpstra I.C."/>
            <person name="Sinninghe Damste J.S."/>
            <person name="Liesack W."/>
            <person name="Dedysh S.N."/>
        </authorList>
    </citation>
    <scope>NUCLEOTIDE SEQUENCE [LARGE SCALE GENOMIC DNA]</scope>
    <source>
        <strain evidence="9">PX52</strain>
    </source>
</reference>
<dbReference type="Gene3D" id="1.10.1740.10">
    <property type="match status" value="1"/>
</dbReference>
<dbReference type="InterPro" id="IPR013324">
    <property type="entry name" value="RNA_pol_sigma_r3/r4-like"/>
</dbReference>
<dbReference type="Pfam" id="PF08281">
    <property type="entry name" value="Sigma70_r4_2"/>
    <property type="match status" value="1"/>
</dbReference>
<proteinExistence type="inferred from homology"/>
<dbReference type="InterPro" id="IPR013249">
    <property type="entry name" value="RNA_pol_sigma70_r4_t2"/>
</dbReference>
<evidence type="ECO:0000256" key="4">
    <source>
        <dbReference type="ARBA" id="ARBA00023163"/>
    </source>
</evidence>
<evidence type="ECO:0000256" key="1">
    <source>
        <dbReference type="ARBA" id="ARBA00010641"/>
    </source>
</evidence>
<sequence>MTTDRDWVVAAVRQYERPLLAYVRRLLPDGERGRDVVQDAFLQLCQQPRAELESRLAPWLFAVCRRRAIDILRKDHRMIATLDPVAEPPARGPEPTQTAETNDTTRVVLGHLAALPTDQNEAVRLRFQNHFSYREIAEVMGLSESHVGVLLHQAMKALRTKLPHLA</sequence>
<protein>
    <submittedName>
        <fullName evidence="8">RNA polymerase sigma factor</fullName>
    </submittedName>
</protein>
<feature type="domain" description="RNA polymerase sigma factor 70 region 4 type 2" evidence="7">
    <location>
        <begin position="112"/>
        <end position="158"/>
    </location>
</feature>
<feature type="domain" description="RNA polymerase sigma-70 region 2" evidence="6">
    <location>
        <begin position="12"/>
        <end position="77"/>
    </location>
</feature>
<gene>
    <name evidence="8" type="ORF">PX52LOC_04073</name>
</gene>
<feature type="region of interest" description="Disordered" evidence="5">
    <location>
        <begin position="84"/>
        <end position="103"/>
    </location>
</feature>
<dbReference type="OrthoDB" id="283659at2"/>
<dbReference type="SUPFAM" id="SSF88659">
    <property type="entry name" value="Sigma3 and sigma4 domains of RNA polymerase sigma factors"/>
    <property type="match status" value="1"/>
</dbReference>
<keyword evidence="2" id="KW-0805">Transcription regulation</keyword>
<name>A0A5C1AGI7_9BACT</name>
<dbReference type="CDD" id="cd06171">
    <property type="entry name" value="Sigma70_r4"/>
    <property type="match status" value="1"/>
</dbReference>
<dbReference type="InterPro" id="IPR013325">
    <property type="entry name" value="RNA_pol_sigma_r2"/>
</dbReference>
<evidence type="ECO:0000259" key="7">
    <source>
        <dbReference type="Pfam" id="PF08281"/>
    </source>
</evidence>
<organism evidence="8 9">
    <name type="scientific">Limnoglobus roseus</name>
    <dbReference type="NCBI Taxonomy" id="2598579"/>
    <lineage>
        <taxon>Bacteria</taxon>
        <taxon>Pseudomonadati</taxon>
        <taxon>Planctomycetota</taxon>
        <taxon>Planctomycetia</taxon>
        <taxon>Gemmatales</taxon>
        <taxon>Gemmataceae</taxon>
        <taxon>Limnoglobus</taxon>
    </lineage>
</organism>
<evidence type="ECO:0000259" key="6">
    <source>
        <dbReference type="Pfam" id="PF04542"/>
    </source>
</evidence>
<evidence type="ECO:0000256" key="5">
    <source>
        <dbReference type="SAM" id="MobiDB-lite"/>
    </source>
</evidence>
<dbReference type="GO" id="GO:0016987">
    <property type="term" value="F:sigma factor activity"/>
    <property type="evidence" value="ECO:0007669"/>
    <property type="project" value="UniProtKB-KW"/>
</dbReference>
<dbReference type="PANTHER" id="PTHR43133">
    <property type="entry name" value="RNA POLYMERASE ECF-TYPE SIGMA FACTO"/>
    <property type="match status" value="1"/>
</dbReference>
<keyword evidence="4" id="KW-0804">Transcription</keyword>
<dbReference type="AlphaFoldDB" id="A0A5C1AGI7"/>
<dbReference type="GO" id="GO:0006352">
    <property type="term" value="P:DNA-templated transcription initiation"/>
    <property type="evidence" value="ECO:0007669"/>
    <property type="project" value="InterPro"/>
</dbReference>
<dbReference type="SUPFAM" id="SSF88946">
    <property type="entry name" value="Sigma2 domain of RNA polymerase sigma factors"/>
    <property type="match status" value="1"/>
</dbReference>
<dbReference type="EMBL" id="CP042425">
    <property type="protein sequence ID" value="QEL17096.1"/>
    <property type="molecule type" value="Genomic_DNA"/>
</dbReference>
<dbReference type="Gene3D" id="1.10.10.10">
    <property type="entry name" value="Winged helix-like DNA-binding domain superfamily/Winged helix DNA-binding domain"/>
    <property type="match status" value="1"/>
</dbReference>